<dbReference type="PANTHER" id="PTHR34039">
    <property type="entry name" value="UPF0102 PROTEIN YRAN"/>
    <property type="match status" value="1"/>
</dbReference>
<name>A0A3A4P2E9_ABYX5</name>
<evidence type="ECO:0000313" key="3">
    <source>
        <dbReference type="EMBL" id="RJP22011.1"/>
    </source>
</evidence>
<dbReference type="AlphaFoldDB" id="A0A3A4P2E9"/>
<dbReference type="InterPro" id="IPR003509">
    <property type="entry name" value="UPF0102_YraN-like"/>
</dbReference>
<dbReference type="NCBIfam" id="TIGR00252">
    <property type="entry name" value="YraN family protein"/>
    <property type="match status" value="1"/>
</dbReference>
<dbReference type="SUPFAM" id="SSF52980">
    <property type="entry name" value="Restriction endonuclease-like"/>
    <property type="match status" value="1"/>
</dbReference>
<dbReference type="GO" id="GO:0003676">
    <property type="term" value="F:nucleic acid binding"/>
    <property type="evidence" value="ECO:0007669"/>
    <property type="project" value="InterPro"/>
</dbReference>
<dbReference type="EMBL" id="QZKU01000062">
    <property type="protein sequence ID" value="RJP22011.1"/>
    <property type="molecule type" value="Genomic_DNA"/>
</dbReference>
<evidence type="ECO:0000256" key="1">
    <source>
        <dbReference type="ARBA" id="ARBA00006738"/>
    </source>
</evidence>
<comment type="caution">
    <text evidence="3">The sequence shown here is derived from an EMBL/GenBank/DDBJ whole genome shotgun (WGS) entry which is preliminary data.</text>
</comment>
<comment type="similarity">
    <text evidence="1 2">Belongs to the UPF0102 family.</text>
</comment>
<dbReference type="Pfam" id="PF02021">
    <property type="entry name" value="UPF0102"/>
    <property type="match status" value="1"/>
</dbReference>
<accession>A0A3A4P2E9</accession>
<dbReference type="InterPro" id="IPR011856">
    <property type="entry name" value="tRNA_endonuc-like_dom_sf"/>
</dbReference>
<dbReference type="NCBIfam" id="NF009150">
    <property type="entry name" value="PRK12497.1-3"/>
    <property type="match status" value="1"/>
</dbReference>
<evidence type="ECO:0000313" key="4">
    <source>
        <dbReference type="Proteomes" id="UP000265882"/>
    </source>
</evidence>
<protein>
    <recommendedName>
        <fullName evidence="2">UPF0102 protein C4520_08810</fullName>
    </recommendedName>
</protein>
<proteinExistence type="inferred from homology"/>
<dbReference type="PANTHER" id="PTHR34039:SF1">
    <property type="entry name" value="UPF0102 PROTEIN YRAN"/>
    <property type="match status" value="1"/>
</dbReference>
<gene>
    <name evidence="3" type="ORF">C4520_08810</name>
</gene>
<sequence length="121" mass="14208">MKRGAEGEDFAVRALKKAHYKIVERNFRTPIGEIDVVARQKDCLVFVEVRTRSSIDYGLPQETVDARKRERMCKTALWYLQKNRIEDAPCRFDVVAVLRKDGKAKPEIEIIKDAFRPEQRW</sequence>
<organism evidence="3 4">
    <name type="scientific">Abyssobacteria bacterium (strain SURF_5)</name>
    <dbReference type="NCBI Taxonomy" id="2093360"/>
    <lineage>
        <taxon>Bacteria</taxon>
        <taxon>Pseudomonadati</taxon>
        <taxon>Candidatus Hydrogenedentota</taxon>
        <taxon>Candidatus Abyssobacteria</taxon>
    </lineage>
</organism>
<reference evidence="3 4" key="1">
    <citation type="journal article" date="2017" name="ISME J.">
        <title>Energy and carbon metabolisms in a deep terrestrial subsurface fluid microbial community.</title>
        <authorList>
            <person name="Momper L."/>
            <person name="Jungbluth S.P."/>
            <person name="Lee M.D."/>
            <person name="Amend J.P."/>
        </authorList>
    </citation>
    <scope>NUCLEOTIDE SEQUENCE [LARGE SCALE GENOMIC DNA]</scope>
    <source>
        <strain evidence="3">SURF_5</strain>
    </source>
</reference>
<dbReference type="InterPro" id="IPR011335">
    <property type="entry name" value="Restrct_endonuc-II-like"/>
</dbReference>
<dbReference type="HAMAP" id="MF_00048">
    <property type="entry name" value="UPF0102"/>
    <property type="match status" value="1"/>
</dbReference>
<dbReference type="NCBIfam" id="NF009154">
    <property type="entry name" value="PRK12497.3-3"/>
    <property type="match status" value="1"/>
</dbReference>
<dbReference type="Gene3D" id="3.40.1350.10">
    <property type="match status" value="1"/>
</dbReference>
<dbReference type="Proteomes" id="UP000265882">
    <property type="component" value="Unassembled WGS sequence"/>
</dbReference>
<dbReference type="CDD" id="cd20736">
    <property type="entry name" value="PoNe_Nuclease"/>
    <property type="match status" value="1"/>
</dbReference>
<evidence type="ECO:0000256" key="2">
    <source>
        <dbReference type="HAMAP-Rule" id="MF_00048"/>
    </source>
</evidence>